<keyword evidence="2" id="KW-1185">Reference proteome</keyword>
<accession>A0A1I3F8R2</accession>
<proteinExistence type="predicted"/>
<sequence length="358" mass="38802">MPVRSRLGYFSFYSLLLLTAAYSGCSGEDDIRQYSVPKTVAAARLPTAPVSAGSLTGAASGWFFKLMGPSDDVLKQAIPFTRILQSLQFSPDGAPGYQLPEGWKSSNGPPPRYQTLTIPETQPPLEVTVSSLPMTGSDVPGYLLANINRWRGQLGLDAMEGDQWMEEARARGELILAPAKDRLIAMVNLNGETKETGPTRMLAAIVVERPAAAETLAPEKSSPISYTAPEGWSESAGNVNRLASLEAKPESGTVDISVSRILGGGDVLANVNRWRQQVPLEPWTEETLTKEIQKLEIGGRPADYVEAIGKEQSILAAILPDGDAKWFFKAQGPTAAIEAERAHFREFLLSVKFNRGNE</sequence>
<organism evidence="1 2">
    <name type="scientific">Planctomicrobium piriforme</name>
    <dbReference type="NCBI Taxonomy" id="1576369"/>
    <lineage>
        <taxon>Bacteria</taxon>
        <taxon>Pseudomonadati</taxon>
        <taxon>Planctomycetota</taxon>
        <taxon>Planctomycetia</taxon>
        <taxon>Planctomycetales</taxon>
        <taxon>Planctomycetaceae</taxon>
        <taxon>Planctomicrobium</taxon>
    </lineage>
</organism>
<dbReference type="Proteomes" id="UP000199518">
    <property type="component" value="Unassembled WGS sequence"/>
</dbReference>
<protein>
    <submittedName>
        <fullName evidence="1">Uncharacterized protein</fullName>
    </submittedName>
</protein>
<dbReference type="RefSeq" id="WP_092049035.1">
    <property type="nucleotide sequence ID" value="NZ_FOQD01000005.1"/>
</dbReference>
<reference evidence="2" key="1">
    <citation type="submission" date="2016-10" db="EMBL/GenBank/DDBJ databases">
        <authorList>
            <person name="Varghese N."/>
            <person name="Submissions S."/>
        </authorList>
    </citation>
    <scope>NUCLEOTIDE SEQUENCE [LARGE SCALE GENOMIC DNA]</scope>
    <source>
        <strain evidence="2">DSM 26348</strain>
    </source>
</reference>
<dbReference type="AlphaFoldDB" id="A0A1I3F8R2"/>
<dbReference type="EMBL" id="FOQD01000005">
    <property type="protein sequence ID" value="SFI07563.1"/>
    <property type="molecule type" value="Genomic_DNA"/>
</dbReference>
<gene>
    <name evidence="1" type="ORF">SAMN05421753_105129</name>
</gene>
<evidence type="ECO:0000313" key="2">
    <source>
        <dbReference type="Proteomes" id="UP000199518"/>
    </source>
</evidence>
<evidence type="ECO:0000313" key="1">
    <source>
        <dbReference type="EMBL" id="SFI07563.1"/>
    </source>
</evidence>
<dbReference type="OrthoDB" id="288562at2"/>
<name>A0A1I3F8R2_9PLAN</name>